<protein>
    <submittedName>
        <fullName evidence="2">Uncharacterized protein</fullName>
    </submittedName>
</protein>
<reference evidence="2" key="1">
    <citation type="submission" date="2021-01" db="EMBL/GenBank/DDBJ databases">
        <authorList>
            <consortium name="Genoscope - CEA"/>
            <person name="William W."/>
        </authorList>
    </citation>
    <scope>NUCLEOTIDE SEQUENCE</scope>
</reference>
<feature type="compositionally biased region" description="Basic and acidic residues" evidence="1">
    <location>
        <begin position="105"/>
        <end position="123"/>
    </location>
</feature>
<sequence length="181" mass="21713">MNYLLKQINEIKFDKKVRSNYQLQKYKKKQIYIKKQKNKKNKKMSQNYEQWKLDQMKQKDFSKKRNKNVDSEGYFGKTELNNGIDYKKNNNPYLDDCVDNQNKQRKSDNDMNWHNAKKDREPNGELQVVLNGNVVTILKQQIKTNQKRQNRKYSDQETYAMSNNISGPKFSDIPCPQFLNI</sequence>
<evidence type="ECO:0000313" key="2">
    <source>
        <dbReference type="EMBL" id="CAD8043392.1"/>
    </source>
</evidence>
<dbReference type="EMBL" id="CAJJDM010000002">
    <property type="protein sequence ID" value="CAD8043392.1"/>
    <property type="molecule type" value="Genomic_DNA"/>
</dbReference>
<name>A0A8S1JMC7_PARPR</name>
<dbReference type="AlphaFoldDB" id="A0A8S1JMC7"/>
<gene>
    <name evidence="2" type="ORF">PPRIM_AZ9-3.1.T0050043</name>
</gene>
<dbReference type="OMA" id="PCPQFLN"/>
<proteinExistence type="predicted"/>
<accession>A0A8S1JMC7</accession>
<comment type="caution">
    <text evidence="2">The sequence shown here is derived from an EMBL/GenBank/DDBJ whole genome shotgun (WGS) entry which is preliminary data.</text>
</comment>
<evidence type="ECO:0000256" key="1">
    <source>
        <dbReference type="SAM" id="MobiDB-lite"/>
    </source>
</evidence>
<organism evidence="2 3">
    <name type="scientific">Paramecium primaurelia</name>
    <dbReference type="NCBI Taxonomy" id="5886"/>
    <lineage>
        <taxon>Eukaryota</taxon>
        <taxon>Sar</taxon>
        <taxon>Alveolata</taxon>
        <taxon>Ciliophora</taxon>
        <taxon>Intramacronucleata</taxon>
        <taxon>Oligohymenophorea</taxon>
        <taxon>Peniculida</taxon>
        <taxon>Parameciidae</taxon>
        <taxon>Paramecium</taxon>
    </lineage>
</organism>
<dbReference type="Proteomes" id="UP000688137">
    <property type="component" value="Unassembled WGS sequence"/>
</dbReference>
<feature type="region of interest" description="Disordered" evidence="1">
    <location>
        <begin position="99"/>
        <end position="124"/>
    </location>
</feature>
<evidence type="ECO:0000313" key="3">
    <source>
        <dbReference type="Proteomes" id="UP000688137"/>
    </source>
</evidence>
<keyword evidence="3" id="KW-1185">Reference proteome</keyword>